<keyword evidence="1" id="KW-0732">Signal</keyword>
<dbReference type="PANTHER" id="PTHR34838">
    <property type="entry name" value="OS08G0142100 PROTEIN-RELATED"/>
    <property type="match status" value="1"/>
</dbReference>
<name>A0A6G1CLZ4_9ORYZ</name>
<comment type="caution">
    <text evidence="2">The sequence shown here is derived from an EMBL/GenBank/DDBJ whole genome shotgun (WGS) entry which is preliminary data.</text>
</comment>
<dbReference type="PANTHER" id="PTHR34838:SF3">
    <property type="entry name" value="OS08G0142100 PROTEIN"/>
    <property type="match status" value="1"/>
</dbReference>
<evidence type="ECO:0000313" key="2">
    <source>
        <dbReference type="EMBL" id="KAF0901192.1"/>
    </source>
</evidence>
<dbReference type="Proteomes" id="UP000479710">
    <property type="component" value="Unassembled WGS sequence"/>
</dbReference>
<dbReference type="InterPro" id="IPR035513">
    <property type="entry name" value="Invertase/methylesterase_inhib"/>
</dbReference>
<evidence type="ECO:0000256" key="1">
    <source>
        <dbReference type="SAM" id="SignalP"/>
    </source>
</evidence>
<evidence type="ECO:0008006" key="4">
    <source>
        <dbReference type="Google" id="ProtNLM"/>
    </source>
</evidence>
<keyword evidence="3" id="KW-1185">Reference proteome</keyword>
<evidence type="ECO:0000313" key="3">
    <source>
        <dbReference type="Proteomes" id="UP000479710"/>
    </source>
</evidence>
<dbReference type="AlphaFoldDB" id="A0A6G1CLZ4"/>
<dbReference type="OrthoDB" id="676883at2759"/>
<organism evidence="2 3">
    <name type="scientific">Oryza meyeriana var. granulata</name>
    <dbReference type="NCBI Taxonomy" id="110450"/>
    <lineage>
        <taxon>Eukaryota</taxon>
        <taxon>Viridiplantae</taxon>
        <taxon>Streptophyta</taxon>
        <taxon>Embryophyta</taxon>
        <taxon>Tracheophyta</taxon>
        <taxon>Spermatophyta</taxon>
        <taxon>Magnoliopsida</taxon>
        <taxon>Liliopsida</taxon>
        <taxon>Poales</taxon>
        <taxon>Poaceae</taxon>
        <taxon>BOP clade</taxon>
        <taxon>Oryzoideae</taxon>
        <taxon>Oryzeae</taxon>
        <taxon>Oryzinae</taxon>
        <taxon>Oryza</taxon>
        <taxon>Oryza meyeriana</taxon>
    </lineage>
</organism>
<feature type="signal peptide" evidence="1">
    <location>
        <begin position="1"/>
        <end position="24"/>
    </location>
</feature>
<protein>
    <recommendedName>
        <fullName evidence="4">Pectinesterase inhibitor domain-containing protein</fullName>
    </recommendedName>
</protein>
<proteinExistence type="predicted"/>
<accession>A0A6G1CLZ4</accession>
<reference evidence="2 3" key="1">
    <citation type="submission" date="2019-11" db="EMBL/GenBank/DDBJ databases">
        <title>Whole genome sequence of Oryza granulata.</title>
        <authorList>
            <person name="Li W."/>
        </authorList>
    </citation>
    <scope>NUCLEOTIDE SEQUENCE [LARGE SCALE GENOMIC DNA]</scope>
    <source>
        <strain evidence="3">cv. Menghai</strain>
        <tissue evidence="2">Leaf</tissue>
    </source>
</reference>
<sequence>MAKETILVLLLSVTAALLLTGSDACDGAPSMAAMAACQKASTGPLYQLCANTLGTSPEAEEVTNYVVAAANAATQIYVATKEAAGKVLADPSSSEDMKSACRTCCNKYDQAHMLVAGVIDQLHSCSLTDIRTDCATAVAAIDDCATAVLPVGGNTSLYAMVLLGRDRSVLVLRLAMLLVPNKLVKLAA</sequence>
<dbReference type="EMBL" id="SPHZ02000009">
    <property type="protein sequence ID" value="KAF0901192.1"/>
    <property type="molecule type" value="Genomic_DNA"/>
</dbReference>
<dbReference type="Gene3D" id="1.20.140.40">
    <property type="entry name" value="Invertase/pectin methylesterase inhibitor family protein"/>
    <property type="match status" value="1"/>
</dbReference>
<feature type="chain" id="PRO_5026089022" description="Pectinesterase inhibitor domain-containing protein" evidence="1">
    <location>
        <begin position="25"/>
        <end position="188"/>
    </location>
</feature>
<dbReference type="SUPFAM" id="SSF101148">
    <property type="entry name" value="Plant invertase/pectin methylesterase inhibitor"/>
    <property type="match status" value="1"/>
</dbReference>
<gene>
    <name evidence="2" type="ORF">E2562_038315</name>
</gene>